<feature type="signal peptide" evidence="1">
    <location>
        <begin position="1"/>
        <end position="16"/>
    </location>
</feature>
<dbReference type="SUPFAM" id="SSF54373">
    <property type="entry name" value="FAD-linked reductases, C-terminal domain"/>
    <property type="match status" value="1"/>
</dbReference>
<dbReference type="EnsemblFungi" id="EJT76650">
    <property type="protein sequence ID" value="EJT76650"/>
    <property type="gene ID" value="GGTG_06567"/>
</dbReference>
<evidence type="ECO:0000313" key="3">
    <source>
        <dbReference type="EMBL" id="EJT76650.1"/>
    </source>
</evidence>
<dbReference type="RefSeq" id="XP_009222650.1">
    <property type="nucleotide sequence ID" value="XM_009224386.1"/>
</dbReference>
<name>J3NZ67_GAET3</name>
<keyword evidence="1" id="KW-0732">Signal</keyword>
<dbReference type="GO" id="GO:0001716">
    <property type="term" value="F:L-amino-acid oxidase activity"/>
    <property type="evidence" value="ECO:0007669"/>
    <property type="project" value="TreeGrafter"/>
</dbReference>
<evidence type="ECO:0000313" key="5">
    <source>
        <dbReference type="Proteomes" id="UP000006039"/>
    </source>
</evidence>
<dbReference type="Pfam" id="PF01593">
    <property type="entry name" value="Amino_oxidase"/>
    <property type="match status" value="1"/>
</dbReference>
<evidence type="ECO:0000256" key="1">
    <source>
        <dbReference type="SAM" id="SignalP"/>
    </source>
</evidence>
<dbReference type="HOGENOM" id="CLU_004498_8_2_1"/>
<reference evidence="4" key="5">
    <citation type="submission" date="2018-04" db="UniProtKB">
        <authorList>
            <consortium name="EnsemblFungi"/>
        </authorList>
    </citation>
    <scope>IDENTIFICATION</scope>
    <source>
        <strain evidence="4">R3-111a-1</strain>
    </source>
</reference>
<dbReference type="VEuPathDB" id="FungiDB:GGTG_06567"/>
<feature type="domain" description="Amine oxidase" evidence="2">
    <location>
        <begin position="186"/>
        <end position="671"/>
    </location>
</feature>
<dbReference type="Proteomes" id="UP000006039">
    <property type="component" value="Unassembled WGS sequence"/>
</dbReference>
<dbReference type="OrthoDB" id="7777654at2759"/>
<dbReference type="eggNOG" id="ENOG502QWMG">
    <property type="taxonomic scope" value="Eukaryota"/>
</dbReference>
<dbReference type="InterPro" id="IPR050281">
    <property type="entry name" value="Flavin_monoamine_oxidase"/>
</dbReference>
<organism evidence="3">
    <name type="scientific">Gaeumannomyces tritici (strain R3-111a-1)</name>
    <name type="common">Wheat and barley take-all root rot fungus</name>
    <name type="synonym">Gaeumannomyces graminis var. tritici</name>
    <dbReference type="NCBI Taxonomy" id="644352"/>
    <lineage>
        <taxon>Eukaryota</taxon>
        <taxon>Fungi</taxon>
        <taxon>Dikarya</taxon>
        <taxon>Ascomycota</taxon>
        <taxon>Pezizomycotina</taxon>
        <taxon>Sordariomycetes</taxon>
        <taxon>Sordariomycetidae</taxon>
        <taxon>Magnaporthales</taxon>
        <taxon>Magnaporthaceae</taxon>
        <taxon>Gaeumannomyces</taxon>
    </lineage>
</organism>
<dbReference type="Gene3D" id="3.50.50.60">
    <property type="entry name" value="FAD/NAD(P)-binding domain"/>
    <property type="match status" value="1"/>
</dbReference>
<dbReference type="Gene3D" id="1.20.1440.240">
    <property type="match status" value="1"/>
</dbReference>
<gene>
    <name evidence="4" type="primary">20347025</name>
    <name evidence="3" type="ORF">GGTG_06567</name>
</gene>
<dbReference type="SUPFAM" id="SSF51905">
    <property type="entry name" value="FAD/NAD(P)-binding domain"/>
    <property type="match status" value="1"/>
</dbReference>
<evidence type="ECO:0000259" key="2">
    <source>
        <dbReference type="Pfam" id="PF01593"/>
    </source>
</evidence>
<dbReference type="Gene3D" id="3.90.660.10">
    <property type="match status" value="1"/>
</dbReference>
<dbReference type="AlphaFoldDB" id="J3NZ67"/>
<dbReference type="GO" id="GO:0009063">
    <property type="term" value="P:amino acid catabolic process"/>
    <property type="evidence" value="ECO:0007669"/>
    <property type="project" value="TreeGrafter"/>
</dbReference>
<reference evidence="3" key="2">
    <citation type="submission" date="2010-07" db="EMBL/GenBank/DDBJ databases">
        <authorList>
            <consortium name="The Broad Institute Genome Sequencing Platform"/>
            <consortium name="Broad Institute Genome Sequencing Center for Infectious Disease"/>
            <person name="Ma L.-J."/>
            <person name="Dead R."/>
            <person name="Young S."/>
            <person name="Zeng Q."/>
            <person name="Koehrsen M."/>
            <person name="Alvarado L."/>
            <person name="Berlin A."/>
            <person name="Chapman S.B."/>
            <person name="Chen Z."/>
            <person name="Freedman E."/>
            <person name="Gellesch M."/>
            <person name="Goldberg J."/>
            <person name="Griggs A."/>
            <person name="Gujja S."/>
            <person name="Heilman E.R."/>
            <person name="Heiman D."/>
            <person name="Hepburn T."/>
            <person name="Howarth C."/>
            <person name="Jen D."/>
            <person name="Larson L."/>
            <person name="Mehta T."/>
            <person name="Neiman D."/>
            <person name="Pearson M."/>
            <person name="Roberts A."/>
            <person name="Saif S."/>
            <person name="Shea T."/>
            <person name="Shenoy N."/>
            <person name="Sisk P."/>
            <person name="Stolte C."/>
            <person name="Sykes S."/>
            <person name="Walk T."/>
            <person name="White J."/>
            <person name="Yandava C."/>
            <person name="Haas B."/>
            <person name="Nusbaum C."/>
            <person name="Birren B."/>
        </authorList>
    </citation>
    <scope>NUCLEOTIDE SEQUENCE</scope>
    <source>
        <strain evidence="3">R3-111a-1</strain>
    </source>
</reference>
<dbReference type="InterPro" id="IPR036188">
    <property type="entry name" value="FAD/NAD-bd_sf"/>
</dbReference>
<reference evidence="3" key="3">
    <citation type="submission" date="2010-09" db="EMBL/GenBank/DDBJ databases">
        <title>Annotation of Gaeumannomyces graminis var. tritici R3-111a-1.</title>
        <authorList>
            <consortium name="The Broad Institute Genome Sequencing Platform"/>
            <person name="Ma L.-J."/>
            <person name="Dead R."/>
            <person name="Young S.K."/>
            <person name="Zeng Q."/>
            <person name="Gargeya S."/>
            <person name="Fitzgerald M."/>
            <person name="Haas B."/>
            <person name="Abouelleil A."/>
            <person name="Alvarado L."/>
            <person name="Arachchi H.M."/>
            <person name="Berlin A."/>
            <person name="Brown A."/>
            <person name="Chapman S.B."/>
            <person name="Chen Z."/>
            <person name="Dunbar C."/>
            <person name="Freedman E."/>
            <person name="Gearin G."/>
            <person name="Gellesch M."/>
            <person name="Goldberg J."/>
            <person name="Griggs A."/>
            <person name="Gujja S."/>
            <person name="Heiman D."/>
            <person name="Howarth C."/>
            <person name="Larson L."/>
            <person name="Lui A."/>
            <person name="MacDonald P.J.P."/>
            <person name="Mehta T."/>
            <person name="Montmayeur A."/>
            <person name="Murphy C."/>
            <person name="Neiman D."/>
            <person name="Pearson M."/>
            <person name="Priest M."/>
            <person name="Roberts A."/>
            <person name="Saif S."/>
            <person name="Shea T."/>
            <person name="Shenoy N."/>
            <person name="Sisk P."/>
            <person name="Stolte C."/>
            <person name="Sykes S."/>
            <person name="Yandava C."/>
            <person name="Wortman J."/>
            <person name="Nusbaum C."/>
            <person name="Birren B."/>
        </authorList>
    </citation>
    <scope>NUCLEOTIDE SEQUENCE</scope>
    <source>
        <strain evidence="3">R3-111a-1</strain>
    </source>
</reference>
<dbReference type="InterPro" id="IPR002937">
    <property type="entry name" value="Amino_oxidase"/>
</dbReference>
<dbReference type="STRING" id="644352.J3NZ67"/>
<dbReference type="PANTHER" id="PTHR10742:SF382">
    <property type="entry name" value="AMINE OXIDASE DOMAIN-CONTAINING PROTEIN"/>
    <property type="match status" value="1"/>
</dbReference>
<dbReference type="PANTHER" id="PTHR10742">
    <property type="entry name" value="FLAVIN MONOAMINE OXIDASE"/>
    <property type="match status" value="1"/>
</dbReference>
<reference evidence="4" key="4">
    <citation type="journal article" date="2015" name="G3 (Bethesda)">
        <title>Genome sequences of three phytopathogenic species of the Magnaporthaceae family of fungi.</title>
        <authorList>
            <person name="Okagaki L.H."/>
            <person name="Nunes C.C."/>
            <person name="Sailsbery J."/>
            <person name="Clay B."/>
            <person name="Brown D."/>
            <person name="John T."/>
            <person name="Oh Y."/>
            <person name="Young N."/>
            <person name="Fitzgerald M."/>
            <person name="Haas B.J."/>
            <person name="Zeng Q."/>
            <person name="Young S."/>
            <person name="Adiconis X."/>
            <person name="Fan L."/>
            <person name="Levin J.Z."/>
            <person name="Mitchell T.K."/>
            <person name="Okubara P.A."/>
            <person name="Farman M.L."/>
            <person name="Kohn L.M."/>
            <person name="Birren B."/>
            <person name="Ma L.-J."/>
            <person name="Dean R.A."/>
        </authorList>
    </citation>
    <scope>NUCLEOTIDE SEQUENCE</scope>
    <source>
        <strain evidence="4">R3-111a-1</strain>
    </source>
</reference>
<sequence>MKSILVAGLLGQLAASSPSPASLPVQIETRTALDSHLANIHLSVRDGAALAARSPLSFTYGSCASKREADAHHVIARTAATVAADGSRLVWRIPTEAQARGCISAWDTATGALVGRSAPQEMHAERSRRRRRSLRARDGIHMNATNGIDAHGPWFDGVALLEGKNLSAIDVEKAKAKKVGIVGAGMSGLMTYLVLSQAGFKNLEIIEASKRLGGRVHTTYLSGGPFDYSYQEMGPMRFPKTIELEGQTLNITDHQMVFDLSDELNRLNRGNGKNLTIDWIPWYQRANNSLIYNDDIKLPSGIAPTQAEIDADPSLEISRPWDPSTIAAAEARNPIVDNYEFMAKAARNMFRAHAEFVKNGVGSLPGPGDRWSEFAFMVNYLGLSLNDTSILAGEGSESFWTDIYDELYFNAATWSTIDGGLNRLPLAFEPLVGGATTFGRKIERVRRDAAAKTVTLQWRDKPTDTEFKSSTYDFAVVGVPFTVVKQWRFSPRLDATITNAMRQMPYADACKVALEFSERFWETRLPKPIYGGCSTTTDIPGIGTICYPSYNINGTGPASILGSYIFDNHFGSRFGGLSEAEHVQYVLDAILEIHGPAAAGLYTGKHDRVCWEIDPLQSGSWASPTVGQHELFIPEYFKTHDGVVFVGEHTSYTHGWIASAIESALRGSVQLLLELGLVDEAKAVIEKWMARWIEI</sequence>
<keyword evidence="5" id="KW-1185">Reference proteome</keyword>
<accession>J3NZ67</accession>
<protein>
    <recommendedName>
        <fullName evidence="2">Amine oxidase domain-containing protein</fullName>
    </recommendedName>
</protein>
<dbReference type="EMBL" id="GL385397">
    <property type="protein sequence ID" value="EJT76650.1"/>
    <property type="molecule type" value="Genomic_DNA"/>
</dbReference>
<reference evidence="5" key="1">
    <citation type="submission" date="2010-07" db="EMBL/GenBank/DDBJ databases">
        <title>The genome sequence of Gaeumannomyces graminis var. tritici strain R3-111a-1.</title>
        <authorList>
            <consortium name="The Broad Institute Genome Sequencing Platform"/>
            <person name="Ma L.-J."/>
            <person name="Dead R."/>
            <person name="Young S."/>
            <person name="Zeng Q."/>
            <person name="Koehrsen M."/>
            <person name="Alvarado L."/>
            <person name="Berlin A."/>
            <person name="Chapman S.B."/>
            <person name="Chen Z."/>
            <person name="Freedman E."/>
            <person name="Gellesch M."/>
            <person name="Goldberg J."/>
            <person name="Griggs A."/>
            <person name="Gujja S."/>
            <person name="Heilman E.R."/>
            <person name="Heiman D."/>
            <person name="Hepburn T."/>
            <person name="Howarth C."/>
            <person name="Jen D."/>
            <person name="Larson L."/>
            <person name="Mehta T."/>
            <person name="Neiman D."/>
            <person name="Pearson M."/>
            <person name="Roberts A."/>
            <person name="Saif S."/>
            <person name="Shea T."/>
            <person name="Shenoy N."/>
            <person name="Sisk P."/>
            <person name="Stolte C."/>
            <person name="Sykes S."/>
            <person name="Walk T."/>
            <person name="White J."/>
            <person name="Yandava C."/>
            <person name="Haas B."/>
            <person name="Nusbaum C."/>
            <person name="Birren B."/>
        </authorList>
    </citation>
    <scope>NUCLEOTIDE SEQUENCE [LARGE SCALE GENOMIC DNA]</scope>
    <source>
        <strain evidence="5">R3-111a-1</strain>
    </source>
</reference>
<dbReference type="GeneID" id="20347025"/>
<evidence type="ECO:0000313" key="4">
    <source>
        <dbReference type="EnsemblFungi" id="EJT76650"/>
    </source>
</evidence>
<proteinExistence type="predicted"/>
<feature type="chain" id="PRO_5015094693" description="Amine oxidase domain-containing protein" evidence="1">
    <location>
        <begin position="17"/>
        <end position="695"/>
    </location>
</feature>